<keyword evidence="1" id="KW-1133">Transmembrane helix</keyword>
<feature type="transmembrane region" description="Helical" evidence="1">
    <location>
        <begin position="182"/>
        <end position="202"/>
    </location>
</feature>
<gene>
    <name evidence="2" type="ORF">Clow_00546</name>
</gene>
<proteinExistence type="predicted"/>
<protein>
    <recommendedName>
        <fullName evidence="4">EamA-like transporter family protein</fullName>
    </recommendedName>
</protein>
<evidence type="ECO:0000256" key="1">
    <source>
        <dbReference type="SAM" id="Phobius"/>
    </source>
</evidence>
<dbReference type="EMBL" id="LKEV01000001">
    <property type="protein sequence ID" value="KQB87487.1"/>
    <property type="molecule type" value="Genomic_DNA"/>
</dbReference>
<dbReference type="AlphaFoldDB" id="A0A0Q0YYN6"/>
<dbReference type="PATRIC" id="fig|1544413.3.peg.551"/>
<evidence type="ECO:0000313" key="2">
    <source>
        <dbReference type="EMBL" id="KQB87487.1"/>
    </source>
</evidence>
<feature type="transmembrane region" description="Helical" evidence="1">
    <location>
        <begin position="153"/>
        <end position="170"/>
    </location>
</feature>
<comment type="caution">
    <text evidence="2">The sequence shown here is derived from an EMBL/GenBank/DDBJ whole genome shotgun (WGS) entry which is preliminary data.</text>
</comment>
<feature type="transmembrane region" description="Helical" evidence="1">
    <location>
        <begin position="123"/>
        <end position="141"/>
    </location>
</feature>
<name>A0A0Q0YYN6_9CORY</name>
<keyword evidence="1" id="KW-0472">Membrane</keyword>
<dbReference type="InterPro" id="IPR037185">
    <property type="entry name" value="EmrE-like"/>
</dbReference>
<keyword evidence="3" id="KW-1185">Reference proteome</keyword>
<evidence type="ECO:0000313" key="3">
    <source>
        <dbReference type="Proteomes" id="UP000050488"/>
    </source>
</evidence>
<feature type="transmembrane region" description="Helical" evidence="1">
    <location>
        <begin position="246"/>
        <end position="264"/>
    </location>
</feature>
<sequence length="275" mass="30017">MVDSVYMDNVGTALLLVCMSSILHGTWNALLKRAKTSSMVFTWTYSAWTTPLWSAILIYSLSTGTLGATWWPATISAILHTTYAVILQWAYTKAPLTTVYPISRGISPTLITIATIPRLGMPYPTQILALPIVLLGVLLSLTPTHSKTVQVHNLWPGLIVASCITSYTLWDSFSVSHLNVNIISYIALSSLFQFSVLTAALVAKTHHIPTVTTAIWKQTFPVSILVPTSYFLILAAMNYAPPSTISVLRCANIVLGSLIGAWMLKEKSVKGAYLV</sequence>
<feature type="transmembrane region" description="Helical" evidence="1">
    <location>
        <begin position="222"/>
        <end position="240"/>
    </location>
</feature>
<accession>A0A0Q0YYN6</accession>
<organism evidence="2 3">
    <name type="scientific">Corynebacterium lowii</name>
    <dbReference type="NCBI Taxonomy" id="1544413"/>
    <lineage>
        <taxon>Bacteria</taxon>
        <taxon>Bacillati</taxon>
        <taxon>Actinomycetota</taxon>
        <taxon>Actinomycetes</taxon>
        <taxon>Mycobacteriales</taxon>
        <taxon>Corynebacteriaceae</taxon>
        <taxon>Corynebacterium</taxon>
    </lineage>
</organism>
<dbReference type="SUPFAM" id="SSF103481">
    <property type="entry name" value="Multidrug resistance efflux transporter EmrE"/>
    <property type="match status" value="1"/>
</dbReference>
<reference evidence="2 3" key="1">
    <citation type="submission" date="2015-10" db="EMBL/GenBank/DDBJ databases">
        <title>Corynebacteirum lowii and Corynebacterium oculi species nova, derived from human clinical disease and and emended description of Corynebacterium mastiditis.</title>
        <authorList>
            <person name="Bernard K."/>
            <person name="Pacheco A.L."/>
            <person name="Mcdougall C."/>
            <person name="Burtx T."/>
            <person name="Weibe D."/>
            <person name="Tyler S."/>
            <person name="Olson A.B."/>
            <person name="Cnockaert M."/>
            <person name="Eguchi H."/>
            <person name="Kuwahara T."/>
            <person name="Nakayama-Imaohji H."/>
            <person name="Boudewijins M."/>
            <person name="Van Hoecke F."/>
            <person name="Bernier A.-M."/>
            <person name="Vandamme P."/>
        </authorList>
    </citation>
    <scope>NUCLEOTIDE SEQUENCE [LARGE SCALE GENOMIC DNA]</scope>
    <source>
        <strain evidence="2 3">NML 130206</strain>
    </source>
</reference>
<keyword evidence="1" id="KW-0812">Transmembrane</keyword>
<evidence type="ECO:0008006" key="4">
    <source>
        <dbReference type="Google" id="ProtNLM"/>
    </source>
</evidence>
<dbReference type="Proteomes" id="UP000050488">
    <property type="component" value="Unassembled WGS sequence"/>
</dbReference>
<feature type="transmembrane region" description="Helical" evidence="1">
    <location>
        <begin position="12"/>
        <end position="31"/>
    </location>
</feature>
<dbReference type="STRING" id="1544413.Clow_00546"/>